<dbReference type="Gene3D" id="2.60.40.1190">
    <property type="match status" value="1"/>
</dbReference>
<gene>
    <name evidence="1" type="ORF">S12H4_40523</name>
</gene>
<dbReference type="AlphaFoldDB" id="X1U1P7"/>
<name>X1U1P7_9ZZZZ</name>
<proteinExistence type="predicted"/>
<dbReference type="SUPFAM" id="SSF49344">
    <property type="entry name" value="CBD9-like"/>
    <property type="match status" value="1"/>
</dbReference>
<feature type="non-terminal residue" evidence="1">
    <location>
        <position position="145"/>
    </location>
</feature>
<accession>X1U1P7</accession>
<organism evidence="1">
    <name type="scientific">marine sediment metagenome</name>
    <dbReference type="NCBI Taxonomy" id="412755"/>
    <lineage>
        <taxon>unclassified sequences</taxon>
        <taxon>metagenomes</taxon>
        <taxon>ecological metagenomes</taxon>
    </lineage>
</organism>
<dbReference type="EMBL" id="BARW01024600">
    <property type="protein sequence ID" value="GAI93765.1"/>
    <property type="molecule type" value="Genomic_DNA"/>
</dbReference>
<protein>
    <recommendedName>
        <fullName evidence="2">Carbohydrate-binding domain-containing protein</fullName>
    </recommendedName>
</protein>
<reference evidence="1" key="1">
    <citation type="journal article" date="2014" name="Front. Microbiol.">
        <title>High frequency of phylogenetically diverse reductive dehalogenase-homologous genes in deep subseafloor sedimentary metagenomes.</title>
        <authorList>
            <person name="Kawai M."/>
            <person name="Futagami T."/>
            <person name="Toyoda A."/>
            <person name="Takaki Y."/>
            <person name="Nishi S."/>
            <person name="Hori S."/>
            <person name="Arai W."/>
            <person name="Tsubouchi T."/>
            <person name="Morono Y."/>
            <person name="Uchiyama I."/>
            <person name="Ito T."/>
            <person name="Fujiyama A."/>
            <person name="Inagaki F."/>
            <person name="Takami H."/>
        </authorList>
    </citation>
    <scope>NUCLEOTIDE SEQUENCE</scope>
    <source>
        <strain evidence="1">Expedition CK06-06</strain>
    </source>
</reference>
<evidence type="ECO:0008006" key="2">
    <source>
        <dbReference type="Google" id="ProtNLM"/>
    </source>
</evidence>
<evidence type="ECO:0000313" key="1">
    <source>
        <dbReference type="EMBL" id="GAI93765.1"/>
    </source>
</evidence>
<comment type="caution">
    <text evidence="1">The sequence shown here is derived from an EMBL/GenBank/DDBJ whole genome shotgun (WGS) entry which is preliminary data.</text>
</comment>
<sequence>MGGCDGPPENVVRKPYDKAPLEVKDLGPIKVDGKLNEAAWSNAVFHEGFVYISGPTEGLPQSEFAVSFDKEKVYFAVRCFDDDIANIVAPKRAKADRRRDDDLIEFFINADGKNSSYIQLLLTAGNFQQEVLGTHATMRRRSDFT</sequence>